<dbReference type="Proteomes" id="UP000694388">
    <property type="component" value="Unplaced"/>
</dbReference>
<evidence type="ECO:0000313" key="1">
    <source>
        <dbReference type="Ensembl" id="ENSEBUP00000008944.1"/>
    </source>
</evidence>
<accession>A0A8C4Q2A9</accession>
<reference evidence="1" key="2">
    <citation type="submission" date="2025-09" db="UniProtKB">
        <authorList>
            <consortium name="Ensembl"/>
        </authorList>
    </citation>
    <scope>IDENTIFICATION</scope>
</reference>
<keyword evidence="2" id="KW-1185">Reference proteome</keyword>
<protein>
    <submittedName>
        <fullName evidence="1">Uncharacterized protein</fullName>
    </submittedName>
</protein>
<name>A0A8C4Q2A9_EPTBU</name>
<reference evidence="1" key="1">
    <citation type="submission" date="2025-08" db="UniProtKB">
        <authorList>
            <consortium name="Ensembl"/>
        </authorList>
    </citation>
    <scope>IDENTIFICATION</scope>
</reference>
<evidence type="ECO:0000313" key="2">
    <source>
        <dbReference type="Proteomes" id="UP000694388"/>
    </source>
</evidence>
<organism evidence="1 2">
    <name type="scientific">Eptatretus burgeri</name>
    <name type="common">Inshore hagfish</name>
    <dbReference type="NCBI Taxonomy" id="7764"/>
    <lineage>
        <taxon>Eukaryota</taxon>
        <taxon>Metazoa</taxon>
        <taxon>Chordata</taxon>
        <taxon>Craniata</taxon>
        <taxon>Vertebrata</taxon>
        <taxon>Cyclostomata</taxon>
        <taxon>Myxini</taxon>
        <taxon>Myxiniformes</taxon>
        <taxon>Myxinidae</taxon>
        <taxon>Eptatretinae</taxon>
        <taxon>Eptatretus</taxon>
    </lineage>
</organism>
<sequence length="65" mass="7171">MHAKFGAARFHGFGSFSCAIMNQFDQLLDNESDLLDIFKVVKAKKESNVTKVCQPLPFSALPKPG</sequence>
<dbReference type="AlphaFoldDB" id="A0A8C4Q2A9"/>
<dbReference type="Ensembl" id="ENSEBUT00000009458.1">
    <property type="protein sequence ID" value="ENSEBUP00000008944.1"/>
    <property type="gene ID" value="ENSEBUG00000005775.1"/>
</dbReference>
<proteinExistence type="predicted"/>